<comment type="caution">
    <text evidence="1">The sequence shown here is derived from an EMBL/GenBank/DDBJ whole genome shotgun (WGS) entry which is preliminary data.</text>
</comment>
<proteinExistence type="predicted"/>
<protein>
    <submittedName>
        <fullName evidence="1">Uncharacterized protein</fullName>
    </submittedName>
</protein>
<sequence length="210" mass="23651">MQIVHECWPLSQANNIRQRLQSACSVQHQAASGAALIEWPDDRGTVNASSVRLNLHLLEALSMSARIREKKKQSPGVTAARSMSRLSWNLTRGYWLSRACLPCSLYFKILLGSAYAANALSSLVLREVSPKNKRRRDVFSFRKKWHDLLSGIVSHLQRRMPLIARWRGRRFNSSQGPYSSTGSTPALVPAVFSKYHLVLRPPSASEHTTE</sequence>
<evidence type="ECO:0000313" key="1">
    <source>
        <dbReference type="EMBL" id="ORY15080.1"/>
    </source>
</evidence>
<dbReference type="AlphaFoldDB" id="A0A1Y1ZY20"/>
<accession>A0A1Y1ZY20</accession>
<dbReference type="EMBL" id="MCFA01000028">
    <property type="protein sequence ID" value="ORY15080.1"/>
    <property type="molecule type" value="Genomic_DNA"/>
</dbReference>
<gene>
    <name evidence="1" type="ORF">BCR34DRAFT_199035</name>
</gene>
<reference evidence="1 2" key="1">
    <citation type="submission" date="2016-07" db="EMBL/GenBank/DDBJ databases">
        <title>Pervasive Adenine N6-methylation of Active Genes in Fungi.</title>
        <authorList>
            <consortium name="DOE Joint Genome Institute"/>
            <person name="Mondo S.J."/>
            <person name="Dannebaum R.O."/>
            <person name="Kuo R.C."/>
            <person name="Labutti K."/>
            <person name="Haridas S."/>
            <person name="Kuo A."/>
            <person name="Salamov A."/>
            <person name="Ahrendt S.R."/>
            <person name="Lipzen A."/>
            <person name="Sullivan W."/>
            <person name="Andreopoulos W.B."/>
            <person name="Clum A."/>
            <person name="Lindquist E."/>
            <person name="Daum C."/>
            <person name="Ramamoorthy G.K."/>
            <person name="Gryganskyi A."/>
            <person name="Culley D."/>
            <person name="Magnuson J.K."/>
            <person name="James T.Y."/>
            <person name="O'Malley M.A."/>
            <person name="Stajich J.E."/>
            <person name="Spatafora J.W."/>
            <person name="Visel A."/>
            <person name="Grigoriev I.V."/>
        </authorList>
    </citation>
    <scope>NUCLEOTIDE SEQUENCE [LARGE SCALE GENOMIC DNA]</scope>
    <source>
        <strain evidence="1 2">CBS 115471</strain>
    </source>
</reference>
<name>A0A1Y1ZY20_9PLEO</name>
<evidence type="ECO:0000313" key="2">
    <source>
        <dbReference type="Proteomes" id="UP000193144"/>
    </source>
</evidence>
<organism evidence="1 2">
    <name type="scientific">Clohesyomyces aquaticus</name>
    <dbReference type="NCBI Taxonomy" id="1231657"/>
    <lineage>
        <taxon>Eukaryota</taxon>
        <taxon>Fungi</taxon>
        <taxon>Dikarya</taxon>
        <taxon>Ascomycota</taxon>
        <taxon>Pezizomycotina</taxon>
        <taxon>Dothideomycetes</taxon>
        <taxon>Pleosporomycetidae</taxon>
        <taxon>Pleosporales</taxon>
        <taxon>Lindgomycetaceae</taxon>
        <taxon>Clohesyomyces</taxon>
    </lineage>
</organism>
<keyword evidence="2" id="KW-1185">Reference proteome</keyword>
<dbReference type="Proteomes" id="UP000193144">
    <property type="component" value="Unassembled WGS sequence"/>
</dbReference>